<evidence type="ECO:0000256" key="1">
    <source>
        <dbReference type="SAM" id="Phobius"/>
    </source>
</evidence>
<dbReference type="EMBL" id="SBLB01000006">
    <property type="protein sequence ID" value="RYC68147.1"/>
    <property type="molecule type" value="Genomic_DNA"/>
</dbReference>
<feature type="transmembrane region" description="Helical" evidence="1">
    <location>
        <begin position="12"/>
        <end position="33"/>
    </location>
</feature>
<gene>
    <name evidence="2" type="ORF">EQG79_22105</name>
</gene>
<comment type="caution">
    <text evidence="2">The sequence shown here is derived from an EMBL/GenBank/DDBJ whole genome shotgun (WGS) entry which is preliminary data.</text>
</comment>
<keyword evidence="1" id="KW-0812">Transmembrane</keyword>
<keyword evidence="3" id="KW-1185">Reference proteome</keyword>
<keyword evidence="1" id="KW-1133">Transmembrane helix</keyword>
<proteinExistence type="predicted"/>
<accession>A0A4Q2UFU6</accession>
<sequence>MNQPQPRHFLVSFRQLIFIIAVITSLAACRAGAGSGSARPMKVAVGAIKEVTITGKSVVGTSDNQEVVDVTTKPLSSADSSARSQGKAVATTFLIKGVTVGAARVVFAEQAADSSPDGRVRQTYAVQVVSQ</sequence>
<dbReference type="AlphaFoldDB" id="A0A4Q2UFU6"/>
<dbReference type="RefSeq" id="WP_129604096.1">
    <property type="nucleotide sequence ID" value="NZ_SBLB01000006.1"/>
</dbReference>
<keyword evidence="1" id="KW-0472">Membrane</keyword>
<reference evidence="2 3" key="1">
    <citation type="submission" date="2019-01" db="EMBL/GenBank/DDBJ databases">
        <title>Spirosoma flava sp. nov., a propanil-degrading bacterium isolated from herbicide-contaminated soil.</title>
        <authorList>
            <person name="Zhang L."/>
            <person name="Jiang J.-D."/>
        </authorList>
    </citation>
    <scope>NUCLEOTIDE SEQUENCE [LARGE SCALE GENOMIC DNA]</scope>
    <source>
        <strain evidence="2 3">TY50</strain>
    </source>
</reference>
<evidence type="ECO:0000313" key="3">
    <source>
        <dbReference type="Proteomes" id="UP000290407"/>
    </source>
</evidence>
<dbReference type="PROSITE" id="PS51257">
    <property type="entry name" value="PROKAR_LIPOPROTEIN"/>
    <property type="match status" value="1"/>
</dbReference>
<evidence type="ECO:0000313" key="2">
    <source>
        <dbReference type="EMBL" id="RYC68147.1"/>
    </source>
</evidence>
<organism evidence="2 3">
    <name type="scientific">Spirosoma sordidisoli</name>
    <dbReference type="NCBI Taxonomy" id="2502893"/>
    <lineage>
        <taxon>Bacteria</taxon>
        <taxon>Pseudomonadati</taxon>
        <taxon>Bacteroidota</taxon>
        <taxon>Cytophagia</taxon>
        <taxon>Cytophagales</taxon>
        <taxon>Cytophagaceae</taxon>
        <taxon>Spirosoma</taxon>
    </lineage>
</organism>
<protein>
    <submittedName>
        <fullName evidence="2">Uncharacterized protein</fullName>
    </submittedName>
</protein>
<name>A0A4Q2UFU6_9BACT</name>
<dbReference type="Proteomes" id="UP000290407">
    <property type="component" value="Unassembled WGS sequence"/>
</dbReference>